<accession>A0A1C3XCJ8</accession>
<gene>
    <name evidence="13" type="ORF">GA0061103_0734</name>
</gene>
<evidence type="ECO:0000256" key="1">
    <source>
        <dbReference type="ARBA" id="ARBA00000026"/>
    </source>
</evidence>
<dbReference type="AlphaFoldDB" id="A0A1C3XCJ8"/>
<name>A0A1C3XCJ8_9HYPH</name>
<comment type="catalytic activity">
    <reaction evidence="1">
        <text>2 a mycocerosyl-[mycocerosic acid synthase] + a phthiocerol = a dimycocerosyl phthiocerol + 2 holo-[mycocerosic acid synthase].</text>
        <dbReference type="EC" id="2.3.1.282"/>
    </reaction>
</comment>
<evidence type="ECO:0000256" key="6">
    <source>
        <dbReference type="ARBA" id="ARBA00013449"/>
    </source>
</evidence>
<protein>
    <recommendedName>
        <fullName evidence="6">Phthiocerol/phthiodiolone dimycocerosyl transferase</fullName>
        <ecNumber evidence="5">2.3.1.282</ecNumber>
    </recommendedName>
    <alternativeName>
        <fullName evidence="11">Acyltransferase PapA5</fullName>
    </alternativeName>
    <alternativeName>
        <fullName evidence="9">Phthiocerol/phthiodiolone O-acyltransferase</fullName>
    </alternativeName>
    <alternativeName>
        <fullName evidence="10">Polyketide synthase-associated protein A5</fullName>
    </alternativeName>
</protein>
<evidence type="ECO:0000256" key="11">
    <source>
        <dbReference type="ARBA" id="ARBA00033407"/>
    </source>
</evidence>
<dbReference type="Gene3D" id="3.30.559.10">
    <property type="entry name" value="Chloramphenicol acetyltransferase-like domain"/>
    <property type="match status" value="1"/>
</dbReference>
<evidence type="ECO:0000256" key="2">
    <source>
        <dbReference type="ARBA" id="ARBA00000625"/>
    </source>
</evidence>
<dbReference type="InterPro" id="IPR031641">
    <property type="entry name" value="PapA_C"/>
</dbReference>
<sequence length="421" mass="45150">MQKTASVTAGQITVRTLGGLERAFFSHSLRAPIDFSVVAEISGATDEQTVVKAFAALRDRHPYLRVEVVEHPSDGLSFAWSDNEPLVVVRHVAQATSWLEVVRDDLQRWEDISGSPLMKASVLLAPDSFAICLTFNHTITDGRGALAILHDFIRLIGGERLQALSGLPGLNDFAAGYAAAELPPPPPESEVKPEIRIRQVTDDPLQLSILEFDRELTRHLVAKCREESTTVHGAICAAAAIATKPGRTGPIGISSPVDLRATAGKDADCPGLFMGLSPAFLQVTDEDTLWTVARRSTDGIAAIRSPETVAGLTRFLETIVPKVADPGFAFAVLPPQVLDLMISNLGRLSIETQINSLKVRAIWGPILNTQISQSNMIGINTLNGVLRMVHVSSGGNPSLLTDVLVAIEKAVSADEGVALRT</sequence>
<evidence type="ECO:0000256" key="3">
    <source>
        <dbReference type="ARBA" id="ARBA00001907"/>
    </source>
</evidence>
<comment type="catalytic activity">
    <reaction evidence="3">
        <text>2 a mycocerosyl-[mycocerosic acid synthase] + a phthiodiolone = a dimycocerosyl phthiodiolone + 2 holo-[mycocerosic acid synthase].</text>
        <dbReference type="EC" id="2.3.1.282"/>
    </reaction>
</comment>
<evidence type="ECO:0000256" key="5">
    <source>
        <dbReference type="ARBA" id="ARBA00012866"/>
    </source>
</evidence>
<dbReference type="RefSeq" id="WP_141694507.1">
    <property type="nucleotide sequence ID" value="NZ_FMAG01000015.1"/>
</dbReference>
<evidence type="ECO:0000256" key="9">
    <source>
        <dbReference type="ARBA" id="ARBA00030465"/>
    </source>
</evidence>
<evidence type="ECO:0000256" key="8">
    <source>
        <dbReference type="ARBA" id="ARBA00023315"/>
    </source>
</evidence>
<organism evidence="13 14">
    <name type="scientific">Rhizobium multihospitium</name>
    <dbReference type="NCBI Taxonomy" id="410764"/>
    <lineage>
        <taxon>Bacteria</taxon>
        <taxon>Pseudomonadati</taxon>
        <taxon>Pseudomonadota</taxon>
        <taxon>Alphaproteobacteria</taxon>
        <taxon>Hyphomicrobiales</taxon>
        <taxon>Rhizobiaceae</taxon>
        <taxon>Rhizobium/Agrobacterium group</taxon>
        <taxon>Rhizobium</taxon>
    </lineage>
</organism>
<comment type="catalytic activity">
    <reaction evidence="2">
        <text>2 a mycocerosyl-[mycocerosic acid synthase] + a phenolphthiocerol = a dimycocerosyl phenolphthiocerol + 2 holo-[mycocerosic acid synthase].</text>
        <dbReference type="EC" id="2.3.1.282"/>
    </reaction>
</comment>
<dbReference type="STRING" id="410764.GA0061103_0734"/>
<keyword evidence="8" id="KW-0012">Acyltransferase</keyword>
<dbReference type="EC" id="2.3.1.282" evidence="5"/>
<evidence type="ECO:0000259" key="12">
    <source>
        <dbReference type="Pfam" id="PF16911"/>
    </source>
</evidence>
<dbReference type="Proteomes" id="UP000199101">
    <property type="component" value="Unassembled WGS sequence"/>
</dbReference>
<dbReference type="Gene3D" id="3.30.559.30">
    <property type="entry name" value="Nonribosomal peptide synthetase, condensation domain"/>
    <property type="match status" value="1"/>
</dbReference>
<dbReference type="SUPFAM" id="SSF52777">
    <property type="entry name" value="CoA-dependent acyltransferases"/>
    <property type="match status" value="2"/>
</dbReference>
<dbReference type="OrthoDB" id="863140at2"/>
<dbReference type="PANTHER" id="PTHR28037:SF1">
    <property type="entry name" value="ALCOHOL O-ACETYLTRANSFERASE 1-RELATED"/>
    <property type="match status" value="1"/>
</dbReference>
<dbReference type="InterPro" id="IPR023213">
    <property type="entry name" value="CAT-like_dom_sf"/>
</dbReference>
<dbReference type="GO" id="GO:0016746">
    <property type="term" value="F:acyltransferase activity"/>
    <property type="evidence" value="ECO:0007669"/>
    <property type="project" value="UniProtKB-KW"/>
</dbReference>
<reference evidence="14" key="1">
    <citation type="submission" date="2016-08" db="EMBL/GenBank/DDBJ databases">
        <authorList>
            <person name="Varghese N."/>
            <person name="Submissions Spin"/>
        </authorList>
    </citation>
    <scope>NUCLEOTIDE SEQUENCE [LARGE SCALE GENOMIC DNA]</scope>
    <source>
        <strain evidence="14">HAMBI 2975</strain>
    </source>
</reference>
<dbReference type="EMBL" id="FMAG01000015">
    <property type="protein sequence ID" value="SCB50027.1"/>
    <property type="molecule type" value="Genomic_DNA"/>
</dbReference>
<proteinExistence type="inferred from homology"/>
<comment type="similarity">
    <text evidence="4">Belongs to the acyltransferase PapA5 family.</text>
</comment>
<dbReference type="PANTHER" id="PTHR28037">
    <property type="entry name" value="ALCOHOL O-ACETYLTRANSFERASE 1-RELATED"/>
    <property type="match status" value="1"/>
</dbReference>
<dbReference type="Pfam" id="PF16911">
    <property type="entry name" value="PapA_C"/>
    <property type="match status" value="1"/>
</dbReference>
<evidence type="ECO:0000313" key="14">
    <source>
        <dbReference type="Proteomes" id="UP000199101"/>
    </source>
</evidence>
<evidence type="ECO:0000256" key="10">
    <source>
        <dbReference type="ARBA" id="ARBA00032317"/>
    </source>
</evidence>
<dbReference type="InterPro" id="IPR052058">
    <property type="entry name" value="Alcohol_O-acetyltransferase"/>
</dbReference>
<evidence type="ECO:0000256" key="4">
    <source>
        <dbReference type="ARBA" id="ARBA00006558"/>
    </source>
</evidence>
<feature type="domain" description="Phthiocerol/phthiodiolone dimycocerosyl transferase C-terminal" evidence="12">
    <location>
        <begin position="210"/>
        <end position="349"/>
    </location>
</feature>
<evidence type="ECO:0000313" key="13">
    <source>
        <dbReference type="EMBL" id="SCB50027.1"/>
    </source>
</evidence>
<keyword evidence="14" id="KW-1185">Reference proteome</keyword>
<evidence type="ECO:0000256" key="7">
    <source>
        <dbReference type="ARBA" id="ARBA00022679"/>
    </source>
</evidence>
<keyword evidence="7" id="KW-0808">Transferase</keyword>